<dbReference type="AlphaFoldDB" id="A0A812RA35"/>
<keyword evidence="2" id="KW-1185">Reference proteome</keyword>
<name>A0A812RA35_9DINO</name>
<reference evidence="1" key="1">
    <citation type="submission" date="2021-02" db="EMBL/GenBank/DDBJ databases">
        <authorList>
            <person name="Dougan E. K."/>
            <person name="Rhodes N."/>
            <person name="Thang M."/>
            <person name="Chan C."/>
        </authorList>
    </citation>
    <scope>NUCLEOTIDE SEQUENCE</scope>
</reference>
<sequence length="159" mass="18217">MFVAATEAPSRLEDRSLRKVCLVETASLRRVLQMLFESSLKRRVSCMSCTMKISLGDIGLGNRFPGYSLLKILSGRRRVRLFWHWLQLDHVGRVCTLQALRSFHGRGLQTEDDKPHWIDHEIPDDFVQVHRHPWPCGQQQLAWAFAGLCLSHLDAVAAL</sequence>
<gene>
    <name evidence="1" type="ORF">SNAT2548_LOCUS23294</name>
</gene>
<proteinExistence type="predicted"/>
<accession>A0A812RA35</accession>
<comment type="caution">
    <text evidence="1">The sequence shown here is derived from an EMBL/GenBank/DDBJ whole genome shotgun (WGS) entry which is preliminary data.</text>
</comment>
<evidence type="ECO:0000313" key="2">
    <source>
        <dbReference type="Proteomes" id="UP000604046"/>
    </source>
</evidence>
<protein>
    <submittedName>
        <fullName evidence="1">Uncharacterized protein</fullName>
    </submittedName>
</protein>
<evidence type="ECO:0000313" key="1">
    <source>
        <dbReference type="EMBL" id="CAE7428483.1"/>
    </source>
</evidence>
<dbReference type="Proteomes" id="UP000604046">
    <property type="component" value="Unassembled WGS sequence"/>
</dbReference>
<dbReference type="EMBL" id="CAJNDS010002317">
    <property type="protein sequence ID" value="CAE7428483.1"/>
    <property type="molecule type" value="Genomic_DNA"/>
</dbReference>
<organism evidence="1 2">
    <name type="scientific">Symbiodinium natans</name>
    <dbReference type="NCBI Taxonomy" id="878477"/>
    <lineage>
        <taxon>Eukaryota</taxon>
        <taxon>Sar</taxon>
        <taxon>Alveolata</taxon>
        <taxon>Dinophyceae</taxon>
        <taxon>Suessiales</taxon>
        <taxon>Symbiodiniaceae</taxon>
        <taxon>Symbiodinium</taxon>
    </lineage>
</organism>